<protein>
    <submittedName>
        <fullName evidence="4">FecR family protein</fullName>
    </submittedName>
</protein>
<dbReference type="EMBL" id="FTOR01000008">
    <property type="protein sequence ID" value="SIT29021.1"/>
    <property type="molecule type" value="Genomic_DNA"/>
</dbReference>
<evidence type="ECO:0000313" key="4">
    <source>
        <dbReference type="EMBL" id="SIT29021.1"/>
    </source>
</evidence>
<keyword evidence="5" id="KW-1185">Reference proteome</keyword>
<proteinExistence type="predicted"/>
<dbReference type="OrthoDB" id="738872at2"/>
<dbReference type="AlphaFoldDB" id="A0A173MDS9"/>
<evidence type="ECO:0000259" key="3">
    <source>
        <dbReference type="Pfam" id="PF16344"/>
    </source>
</evidence>
<dbReference type="Gene3D" id="2.60.120.1440">
    <property type="match status" value="1"/>
</dbReference>
<dbReference type="PANTHER" id="PTHR30273">
    <property type="entry name" value="PERIPLASMIC SIGNAL SENSOR AND SIGMA FACTOR ACTIVATOR FECR-RELATED"/>
    <property type="match status" value="1"/>
</dbReference>
<name>A0A173MDS9_9BACT</name>
<keyword evidence="1" id="KW-1133">Transmembrane helix</keyword>
<organism evidence="4 5">
    <name type="scientific">Filimonas lacunae</name>
    <dbReference type="NCBI Taxonomy" id="477680"/>
    <lineage>
        <taxon>Bacteria</taxon>
        <taxon>Pseudomonadati</taxon>
        <taxon>Bacteroidota</taxon>
        <taxon>Chitinophagia</taxon>
        <taxon>Chitinophagales</taxon>
        <taxon>Chitinophagaceae</taxon>
        <taxon>Filimonas</taxon>
    </lineage>
</organism>
<feature type="transmembrane region" description="Helical" evidence="1">
    <location>
        <begin position="79"/>
        <end position="99"/>
    </location>
</feature>
<dbReference type="PIRSF" id="PIRSF018266">
    <property type="entry name" value="FecR"/>
    <property type="match status" value="1"/>
</dbReference>
<sequence>MINKYILQKYFSGLCDAEEHSRVVNFLANEQSDLAALHELLEEEAAHAQEEVLPVTLEKELHKGVYRYIFINGVLVRRLWQTVAAAAVLLPVLFAWHLFSKKADFKNLAKVKANTHLDEGWKVLLNKGNENQKATMPDGTQIWLMAHSSIQYQPHLYGKHLREIKLEGEAFFDVATDAQHPFIVRHGVISTQVLGTSFNIEAYDNEGAIRIALVSGKVMVKRTGDSLEAAGLKTLSAGQLLSYRKKDNSYRVKPLVIKDEAVWKQGNIVFNDIPLKDALTRLRKKYDITIEAPDHIDMSNMRVTAVFKSGNAEQVLQNLLFIHNLHFRKHKNVFTIF</sequence>
<dbReference type="Gene3D" id="3.55.50.30">
    <property type="match status" value="1"/>
</dbReference>
<dbReference type="RefSeq" id="WP_076381217.1">
    <property type="nucleotide sequence ID" value="NZ_AP017422.1"/>
</dbReference>
<dbReference type="Proteomes" id="UP000186917">
    <property type="component" value="Unassembled WGS sequence"/>
</dbReference>
<feature type="domain" description="Protein FecR C-terminal" evidence="3">
    <location>
        <begin position="268"/>
        <end position="335"/>
    </location>
</feature>
<feature type="domain" description="FecR protein" evidence="2">
    <location>
        <begin position="129"/>
        <end position="218"/>
    </location>
</feature>
<dbReference type="Pfam" id="PF04773">
    <property type="entry name" value="FecR"/>
    <property type="match status" value="1"/>
</dbReference>
<dbReference type="InterPro" id="IPR012373">
    <property type="entry name" value="Ferrdict_sens_TM"/>
</dbReference>
<dbReference type="KEGG" id="fln:FLA_1667"/>
<evidence type="ECO:0000313" key="5">
    <source>
        <dbReference type="Proteomes" id="UP000186917"/>
    </source>
</evidence>
<dbReference type="InterPro" id="IPR032508">
    <property type="entry name" value="FecR_C"/>
</dbReference>
<keyword evidence="1" id="KW-0472">Membrane</keyword>
<accession>A0A173MDS9</accession>
<dbReference type="Pfam" id="PF16344">
    <property type="entry name" value="FecR_C"/>
    <property type="match status" value="1"/>
</dbReference>
<dbReference type="STRING" id="477680.SAMN05421788_108198"/>
<evidence type="ECO:0000259" key="2">
    <source>
        <dbReference type="Pfam" id="PF04773"/>
    </source>
</evidence>
<dbReference type="InterPro" id="IPR006860">
    <property type="entry name" value="FecR"/>
</dbReference>
<evidence type="ECO:0000256" key="1">
    <source>
        <dbReference type="SAM" id="Phobius"/>
    </source>
</evidence>
<reference evidence="5" key="1">
    <citation type="submission" date="2017-01" db="EMBL/GenBank/DDBJ databases">
        <authorList>
            <person name="Varghese N."/>
            <person name="Submissions S."/>
        </authorList>
    </citation>
    <scope>NUCLEOTIDE SEQUENCE [LARGE SCALE GENOMIC DNA]</scope>
    <source>
        <strain evidence="5">DSM 21054</strain>
    </source>
</reference>
<dbReference type="PANTHER" id="PTHR30273:SF2">
    <property type="entry name" value="PROTEIN FECR"/>
    <property type="match status" value="1"/>
</dbReference>
<dbReference type="GO" id="GO:0016989">
    <property type="term" value="F:sigma factor antagonist activity"/>
    <property type="evidence" value="ECO:0007669"/>
    <property type="project" value="TreeGrafter"/>
</dbReference>
<keyword evidence="1" id="KW-0812">Transmembrane</keyword>
<gene>
    <name evidence="4" type="ORF">SAMN05421788_108198</name>
</gene>